<evidence type="ECO:0000256" key="8">
    <source>
        <dbReference type="SAM" id="MobiDB-lite"/>
    </source>
</evidence>
<dbReference type="Pfam" id="PF00528">
    <property type="entry name" value="BPD_transp_1"/>
    <property type="match status" value="1"/>
</dbReference>
<feature type="transmembrane region" description="Helical" evidence="7">
    <location>
        <begin position="161"/>
        <end position="184"/>
    </location>
</feature>
<dbReference type="PANTHER" id="PTHR43744">
    <property type="entry name" value="ABC TRANSPORTER PERMEASE PROTEIN MG189-RELATED-RELATED"/>
    <property type="match status" value="1"/>
</dbReference>
<dbReference type="AlphaFoldDB" id="A0A4Y3WM13"/>
<dbReference type="EMBL" id="BJNG01000016">
    <property type="protein sequence ID" value="GEC19952.1"/>
    <property type="molecule type" value="Genomic_DNA"/>
</dbReference>
<keyword evidence="2 7" id="KW-0813">Transport</keyword>
<evidence type="ECO:0000256" key="6">
    <source>
        <dbReference type="ARBA" id="ARBA00023136"/>
    </source>
</evidence>
<evidence type="ECO:0000256" key="2">
    <source>
        <dbReference type="ARBA" id="ARBA00022448"/>
    </source>
</evidence>
<dbReference type="CDD" id="cd06261">
    <property type="entry name" value="TM_PBP2"/>
    <property type="match status" value="1"/>
</dbReference>
<feature type="compositionally biased region" description="Basic and acidic residues" evidence="8">
    <location>
        <begin position="1"/>
        <end position="22"/>
    </location>
</feature>
<feature type="transmembrane region" description="Helical" evidence="7">
    <location>
        <begin position="128"/>
        <end position="155"/>
    </location>
</feature>
<dbReference type="SUPFAM" id="SSF161098">
    <property type="entry name" value="MetI-like"/>
    <property type="match status" value="1"/>
</dbReference>
<gene>
    <name evidence="10" type="ORF">PHY01_22350</name>
</gene>
<feature type="transmembrane region" description="Helical" evidence="7">
    <location>
        <begin position="264"/>
        <end position="286"/>
    </location>
</feature>
<feature type="region of interest" description="Disordered" evidence="8">
    <location>
        <begin position="1"/>
        <end position="24"/>
    </location>
</feature>
<dbReference type="InterPro" id="IPR035906">
    <property type="entry name" value="MetI-like_sf"/>
</dbReference>
<feature type="domain" description="ABC transmembrane type-1" evidence="9">
    <location>
        <begin position="93"/>
        <end position="285"/>
    </location>
</feature>
<dbReference type="PROSITE" id="PS50928">
    <property type="entry name" value="ABC_TM1"/>
    <property type="match status" value="1"/>
</dbReference>
<reference evidence="10 11" key="1">
    <citation type="submission" date="2019-06" db="EMBL/GenBank/DDBJ databases">
        <title>Whole genome shotgun sequence of Pseudonocardia hydrocarbonoxydans NBRC 14498.</title>
        <authorList>
            <person name="Hosoyama A."/>
            <person name="Uohara A."/>
            <person name="Ohji S."/>
            <person name="Ichikawa N."/>
        </authorList>
    </citation>
    <scope>NUCLEOTIDE SEQUENCE [LARGE SCALE GENOMIC DNA]</scope>
    <source>
        <strain evidence="10 11">NBRC 14498</strain>
    </source>
</reference>
<protein>
    <submittedName>
        <fullName evidence="10">Sugar ABC transporter permease</fullName>
    </submittedName>
</protein>
<dbReference type="GO" id="GO:0005886">
    <property type="term" value="C:plasma membrane"/>
    <property type="evidence" value="ECO:0007669"/>
    <property type="project" value="UniProtKB-SubCell"/>
</dbReference>
<evidence type="ECO:0000256" key="7">
    <source>
        <dbReference type="RuleBase" id="RU363032"/>
    </source>
</evidence>
<keyword evidence="4 7" id="KW-0812">Transmembrane</keyword>
<dbReference type="OrthoDB" id="61122at2"/>
<feature type="transmembrane region" description="Helical" evidence="7">
    <location>
        <begin position="97"/>
        <end position="116"/>
    </location>
</feature>
<comment type="caution">
    <text evidence="10">The sequence shown here is derived from an EMBL/GenBank/DDBJ whole genome shotgun (WGS) entry which is preliminary data.</text>
</comment>
<keyword evidence="3" id="KW-1003">Cell membrane</keyword>
<proteinExistence type="inferred from homology"/>
<sequence>MTTATRERAATKDRAAKERKPGTEGPVSVGVALVFLTLMAGYFLMPVYWLLVNATKSQRDLVTTNGFAFAEVQLGQNLADLFARDDGVFGRWALNSLLYAGLGAAVGTILAAMAGYGIAKYEFRGRELLFGFALGGVLVPATALALPLFLMFAGVGLTNTYWAVFLPSIVSPFGVYLSRVYAAASVPDELLDAGRVDGASELRIFFTVSIRLMAPALVTVFLFQFVAIWNNFLLPLIMLQDTSLYPLTYGLYTWASLVSRDPSLQVLAIVGSLVSVIPLIITFVTLQRFWRSGLAAGSVK</sequence>
<dbReference type="Proteomes" id="UP000320338">
    <property type="component" value="Unassembled WGS sequence"/>
</dbReference>
<comment type="subcellular location">
    <subcellularLocation>
        <location evidence="1 7">Cell membrane</location>
        <topology evidence="1 7">Multi-pass membrane protein</topology>
    </subcellularLocation>
</comment>
<evidence type="ECO:0000259" key="9">
    <source>
        <dbReference type="PROSITE" id="PS50928"/>
    </source>
</evidence>
<evidence type="ECO:0000256" key="4">
    <source>
        <dbReference type="ARBA" id="ARBA00022692"/>
    </source>
</evidence>
<evidence type="ECO:0000256" key="5">
    <source>
        <dbReference type="ARBA" id="ARBA00022989"/>
    </source>
</evidence>
<feature type="transmembrane region" description="Helical" evidence="7">
    <location>
        <begin position="27"/>
        <end position="51"/>
    </location>
</feature>
<keyword evidence="5 7" id="KW-1133">Transmembrane helix</keyword>
<dbReference type="PANTHER" id="PTHR43744:SF12">
    <property type="entry name" value="ABC TRANSPORTER PERMEASE PROTEIN MG189-RELATED"/>
    <property type="match status" value="1"/>
</dbReference>
<comment type="similarity">
    <text evidence="7">Belongs to the binding-protein-dependent transport system permease family.</text>
</comment>
<organism evidence="10 11">
    <name type="scientific">Pseudonocardia hydrocarbonoxydans</name>
    <dbReference type="NCBI Taxonomy" id="76726"/>
    <lineage>
        <taxon>Bacteria</taxon>
        <taxon>Bacillati</taxon>
        <taxon>Actinomycetota</taxon>
        <taxon>Actinomycetes</taxon>
        <taxon>Pseudonocardiales</taxon>
        <taxon>Pseudonocardiaceae</taxon>
        <taxon>Pseudonocardia</taxon>
    </lineage>
</organism>
<accession>A0A4Y3WM13</accession>
<dbReference type="InterPro" id="IPR000515">
    <property type="entry name" value="MetI-like"/>
</dbReference>
<dbReference type="Gene3D" id="1.10.3720.10">
    <property type="entry name" value="MetI-like"/>
    <property type="match status" value="1"/>
</dbReference>
<name>A0A4Y3WM13_9PSEU</name>
<evidence type="ECO:0000256" key="1">
    <source>
        <dbReference type="ARBA" id="ARBA00004651"/>
    </source>
</evidence>
<evidence type="ECO:0000313" key="10">
    <source>
        <dbReference type="EMBL" id="GEC19952.1"/>
    </source>
</evidence>
<evidence type="ECO:0000256" key="3">
    <source>
        <dbReference type="ARBA" id="ARBA00022475"/>
    </source>
</evidence>
<dbReference type="GO" id="GO:0055085">
    <property type="term" value="P:transmembrane transport"/>
    <property type="evidence" value="ECO:0007669"/>
    <property type="project" value="InterPro"/>
</dbReference>
<keyword evidence="6 7" id="KW-0472">Membrane</keyword>
<keyword evidence="11" id="KW-1185">Reference proteome</keyword>
<feature type="transmembrane region" description="Helical" evidence="7">
    <location>
        <begin position="204"/>
        <end position="229"/>
    </location>
</feature>
<evidence type="ECO:0000313" key="11">
    <source>
        <dbReference type="Proteomes" id="UP000320338"/>
    </source>
</evidence>